<dbReference type="InterPro" id="IPR000440">
    <property type="entry name" value="NADH_UbQ/plastoQ_OxRdtase_su3"/>
</dbReference>
<evidence type="ECO:0000256" key="2">
    <source>
        <dbReference type="ARBA" id="ARBA00008472"/>
    </source>
</evidence>
<keyword evidence="9" id="KW-0830">Ubiquinone</keyword>
<keyword evidence="9" id="KW-0679">Respiratory chain</keyword>
<evidence type="ECO:0000256" key="5">
    <source>
        <dbReference type="ARBA" id="ARBA00022692"/>
    </source>
</evidence>
<keyword evidence="7 9" id="KW-0472">Membrane</keyword>
<protein>
    <recommendedName>
        <fullName evidence="3 9">NADH-ubiquinone oxidoreductase chain 3</fullName>
        <ecNumber evidence="9">7.1.1.2</ecNumber>
    </recommendedName>
</protein>
<dbReference type="AlphaFoldDB" id="A0A0G2T4J7"/>
<keyword evidence="9" id="KW-0249">Electron transport</keyword>
<feature type="chain" id="PRO_5005182354" description="NADH-ubiquinone oxidoreductase chain 3" evidence="10">
    <location>
        <begin position="27"/>
        <end position="117"/>
    </location>
</feature>
<evidence type="ECO:0000313" key="11">
    <source>
        <dbReference type="EMBL" id="AKG95420.1"/>
    </source>
</evidence>
<dbReference type="EC" id="7.1.1.2" evidence="9"/>
<evidence type="ECO:0000256" key="6">
    <source>
        <dbReference type="ARBA" id="ARBA00022989"/>
    </source>
</evidence>
<comment type="function">
    <text evidence="9">Core subunit of the mitochondrial membrane respiratory chain NADH dehydrogenase (Complex I) which catalyzes electron transfer from NADH through the respiratory chain, using ubiquinone as an electron acceptor. Essential for the catalytic activity of complex I.</text>
</comment>
<comment type="similarity">
    <text evidence="2 9">Belongs to the complex I subunit 3 family.</text>
</comment>
<keyword evidence="6 9" id="KW-1133">Transmembrane helix</keyword>
<comment type="catalytic activity">
    <reaction evidence="8 9">
        <text>a ubiquinone + NADH + 5 H(+)(in) = a ubiquinol + NAD(+) + 4 H(+)(out)</text>
        <dbReference type="Rhea" id="RHEA:29091"/>
        <dbReference type="Rhea" id="RHEA-COMP:9565"/>
        <dbReference type="Rhea" id="RHEA-COMP:9566"/>
        <dbReference type="ChEBI" id="CHEBI:15378"/>
        <dbReference type="ChEBI" id="CHEBI:16389"/>
        <dbReference type="ChEBI" id="CHEBI:17976"/>
        <dbReference type="ChEBI" id="CHEBI:57540"/>
        <dbReference type="ChEBI" id="CHEBI:57945"/>
        <dbReference type="EC" id="7.1.1.2"/>
    </reaction>
</comment>
<keyword evidence="9 11" id="KW-0496">Mitochondrion</keyword>
<dbReference type="Pfam" id="PF00507">
    <property type="entry name" value="Oxidored_q4"/>
    <property type="match status" value="1"/>
</dbReference>
<comment type="subcellular location">
    <subcellularLocation>
        <location evidence="1">Membrane</location>
    </subcellularLocation>
    <subcellularLocation>
        <location evidence="9">Mitochondrion membrane</location>
        <topology evidence="9">Multi-pass membrane protein</topology>
    </subcellularLocation>
</comment>
<evidence type="ECO:0000256" key="3">
    <source>
        <dbReference type="ARBA" id="ARBA00021007"/>
    </source>
</evidence>
<keyword evidence="10" id="KW-0732">Signal</keyword>
<evidence type="ECO:0000256" key="4">
    <source>
        <dbReference type="ARBA" id="ARBA00022448"/>
    </source>
</evidence>
<dbReference type="GO" id="GO:0030964">
    <property type="term" value="C:NADH dehydrogenase complex"/>
    <property type="evidence" value="ECO:0007669"/>
    <property type="project" value="TreeGrafter"/>
</dbReference>
<proteinExistence type="inferred from homology"/>
<dbReference type="PANTHER" id="PTHR11058">
    <property type="entry name" value="NADH-UBIQUINONE OXIDOREDUCTASE CHAIN 3"/>
    <property type="match status" value="1"/>
</dbReference>
<name>A0A0G2T4J7_9CRUS</name>
<keyword evidence="9" id="KW-1278">Translocase</keyword>
<organism evidence="11">
    <name type="scientific">Cylisticus convexus</name>
    <dbReference type="NCBI Taxonomy" id="96835"/>
    <lineage>
        <taxon>Eukaryota</taxon>
        <taxon>Metazoa</taxon>
        <taxon>Ecdysozoa</taxon>
        <taxon>Arthropoda</taxon>
        <taxon>Crustacea</taxon>
        <taxon>Multicrustacea</taxon>
        <taxon>Malacostraca</taxon>
        <taxon>Eumalacostraca</taxon>
        <taxon>Peracarida</taxon>
        <taxon>Isopoda</taxon>
        <taxon>Oniscidea</taxon>
        <taxon>Crinocheta</taxon>
        <taxon>Cylisticidae</taxon>
        <taxon>Cylisticus</taxon>
    </lineage>
</organism>
<keyword evidence="4 9" id="KW-0813">Transport</keyword>
<evidence type="ECO:0000256" key="9">
    <source>
        <dbReference type="RuleBase" id="RU003640"/>
    </source>
</evidence>
<dbReference type="GO" id="GO:0031966">
    <property type="term" value="C:mitochondrial membrane"/>
    <property type="evidence" value="ECO:0007669"/>
    <property type="project" value="UniProtKB-SubCell"/>
</dbReference>
<dbReference type="PANTHER" id="PTHR11058:SF9">
    <property type="entry name" value="NADH-UBIQUINONE OXIDOREDUCTASE CHAIN 3"/>
    <property type="match status" value="1"/>
</dbReference>
<reference evidence="11" key="1">
    <citation type="journal article" date="2015" name="G3 (Bethesda)">
        <title>Multiple Conserved Heteroplasmic Sites in tRNA Genes in the Mitochondrial Genomes of Terrestrial Isopods (Oniscidea).</title>
        <authorList>
            <person name="Chandler C.H."/>
            <person name="Badawi M."/>
            <person name="Moumen B."/>
            <person name="Greve P."/>
            <person name="Cordaux R."/>
        </authorList>
    </citation>
    <scope>NUCLEOTIDE SEQUENCE</scope>
</reference>
<feature type="transmembrane region" description="Helical" evidence="9">
    <location>
        <begin position="53"/>
        <end position="74"/>
    </location>
</feature>
<keyword evidence="9" id="KW-0520">NAD</keyword>
<sequence length="117" mass="13053">MELMYWAGAGVISVVILLMLASPAIGAKQTNEFEKSTPFECGFDPAGGGRLNFSIRFFLIAVVFLIFDVEIALLMPLMVTPVSSNYLIWGFTFTVFMLALMLGVIYEWKEGALDWKL</sequence>
<dbReference type="EMBL" id="KR013002">
    <property type="protein sequence ID" value="AKG95420.1"/>
    <property type="molecule type" value="Genomic_DNA"/>
</dbReference>
<gene>
    <name evidence="11" type="primary">nad3</name>
</gene>
<feature type="transmembrane region" description="Helical" evidence="9">
    <location>
        <begin position="86"/>
        <end position="106"/>
    </location>
</feature>
<keyword evidence="5 9" id="KW-0812">Transmembrane</keyword>
<evidence type="ECO:0000256" key="8">
    <source>
        <dbReference type="ARBA" id="ARBA00049551"/>
    </source>
</evidence>
<feature type="signal peptide" evidence="10">
    <location>
        <begin position="1"/>
        <end position="26"/>
    </location>
</feature>
<dbReference type="GO" id="GO:0008137">
    <property type="term" value="F:NADH dehydrogenase (ubiquinone) activity"/>
    <property type="evidence" value="ECO:0007669"/>
    <property type="project" value="UniProtKB-UniRule"/>
</dbReference>
<evidence type="ECO:0000256" key="7">
    <source>
        <dbReference type="ARBA" id="ARBA00023136"/>
    </source>
</evidence>
<dbReference type="Gene3D" id="1.20.58.1610">
    <property type="entry name" value="NADH:ubiquinone/plastoquinone oxidoreductase, chain 3"/>
    <property type="match status" value="1"/>
</dbReference>
<dbReference type="InterPro" id="IPR038430">
    <property type="entry name" value="NDAH_ubi_oxred_su3_sf"/>
</dbReference>
<geneLocation type="mitochondrion" evidence="11"/>
<evidence type="ECO:0000256" key="1">
    <source>
        <dbReference type="ARBA" id="ARBA00004370"/>
    </source>
</evidence>
<accession>A0A0G2T4J7</accession>
<evidence type="ECO:0000256" key="10">
    <source>
        <dbReference type="SAM" id="SignalP"/>
    </source>
</evidence>